<feature type="region of interest" description="Disordered" evidence="1">
    <location>
        <begin position="36"/>
        <end position="60"/>
    </location>
</feature>
<keyword evidence="3" id="KW-1185">Reference proteome</keyword>
<dbReference type="EMBL" id="JBHTBJ010000006">
    <property type="protein sequence ID" value="MFC7274458.1"/>
    <property type="molecule type" value="Genomic_DNA"/>
</dbReference>
<dbReference type="RefSeq" id="WP_378966445.1">
    <property type="nucleotide sequence ID" value="NZ_JBHTBJ010000006.1"/>
</dbReference>
<gene>
    <name evidence="2" type="ORF">ACFQS1_10745</name>
</gene>
<evidence type="ECO:0000256" key="1">
    <source>
        <dbReference type="SAM" id="MobiDB-lite"/>
    </source>
</evidence>
<evidence type="ECO:0000313" key="3">
    <source>
        <dbReference type="Proteomes" id="UP001596548"/>
    </source>
</evidence>
<dbReference type="Proteomes" id="UP001596548">
    <property type="component" value="Unassembled WGS sequence"/>
</dbReference>
<organism evidence="2 3">
    <name type="scientific">Paractinoplanes rhizophilus</name>
    <dbReference type="NCBI Taxonomy" id="1416877"/>
    <lineage>
        <taxon>Bacteria</taxon>
        <taxon>Bacillati</taxon>
        <taxon>Actinomycetota</taxon>
        <taxon>Actinomycetes</taxon>
        <taxon>Micromonosporales</taxon>
        <taxon>Micromonosporaceae</taxon>
        <taxon>Paractinoplanes</taxon>
    </lineage>
</organism>
<accession>A0ABW2HMT6</accession>
<proteinExistence type="predicted"/>
<name>A0ABW2HMT6_9ACTN</name>
<sequence length="60" mass="6601">MAEQPLTEAESAFLRHVEFGELPPRVRPDEYVELVESDSRAGRPDAAVSESQKDALYPGG</sequence>
<evidence type="ECO:0000313" key="2">
    <source>
        <dbReference type="EMBL" id="MFC7274458.1"/>
    </source>
</evidence>
<comment type="caution">
    <text evidence="2">The sequence shown here is derived from an EMBL/GenBank/DDBJ whole genome shotgun (WGS) entry which is preliminary data.</text>
</comment>
<reference evidence="3" key="1">
    <citation type="journal article" date="2019" name="Int. J. Syst. Evol. Microbiol.">
        <title>The Global Catalogue of Microorganisms (GCM) 10K type strain sequencing project: providing services to taxonomists for standard genome sequencing and annotation.</title>
        <authorList>
            <consortium name="The Broad Institute Genomics Platform"/>
            <consortium name="The Broad Institute Genome Sequencing Center for Infectious Disease"/>
            <person name="Wu L."/>
            <person name="Ma J."/>
        </authorList>
    </citation>
    <scope>NUCLEOTIDE SEQUENCE [LARGE SCALE GENOMIC DNA]</scope>
    <source>
        <strain evidence="3">XZYJT-10</strain>
    </source>
</reference>
<protein>
    <submittedName>
        <fullName evidence="2">Uncharacterized protein</fullName>
    </submittedName>
</protein>